<evidence type="ECO:0000313" key="1">
    <source>
        <dbReference type="EMBL" id="KAB0285473.1"/>
    </source>
</evidence>
<name>A0A5N3QTK7_9VIBR</name>
<reference evidence="1 2" key="1">
    <citation type="submission" date="2019-09" db="EMBL/GenBank/DDBJ databases">
        <title>Whole genome sequence of Vibrio fortis.</title>
        <authorList>
            <person name="Das S.K."/>
        </authorList>
    </citation>
    <scope>NUCLEOTIDE SEQUENCE [LARGE SCALE GENOMIC DNA]</scope>
    <source>
        <strain evidence="1 2">AN60</strain>
    </source>
</reference>
<organism evidence="1 2">
    <name type="scientific">Vibrio fortis</name>
    <dbReference type="NCBI Taxonomy" id="212667"/>
    <lineage>
        <taxon>Bacteria</taxon>
        <taxon>Pseudomonadati</taxon>
        <taxon>Pseudomonadota</taxon>
        <taxon>Gammaproteobacteria</taxon>
        <taxon>Vibrionales</taxon>
        <taxon>Vibrionaceae</taxon>
        <taxon>Vibrio</taxon>
    </lineage>
</organism>
<sequence length="179" mass="20042">MAVEQIILVHMTYKDHSTGELTPVRLTNAPFDVKHAGAIWSAAGDLLSIGDTESTYELITEGLEITLSGINQAYQTIIEKQGFRYAPVDVLLATLQPESNIVNSAKYYHRGFALTPVTEFDEDSGTISVAFETQSAFKNLDKNNRLMTTSLAHHQTFHPTDMFFQYTADTSFGEENWRD</sequence>
<proteinExistence type="predicted"/>
<comment type="caution">
    <text evidence="1">The sequence shown here is derived from an EMBL/GenBank/DDBJ whole genome shotgun (WGS) entry which is preliminary data.</text>
</comment>
<dbReference type="Proteomes" id="UP000326789">
    <property type="component" value="Unassembled WGS sequence"/>
</dbReference>
<evidence type="ECO:0008006" key="3">
    <source>
        <dbReference type="Google" id="ProtNLM"/>
    </source>
</evidence>
<accession>A0A5N3QTK7</accession>
<dbReference type="AlphaFoldDB" id="A0A5N3QTK7"/>
<protein>
    <recommendedName>
        <fullName evidence="3">DUF2163 domain-containing protein</fullName>
    </recommendedName>
</protein>
<gene>
    <name evidence="1" type="ORF">F2P58_23470</name>
</gene>
<evidence type="ECO:0000313" key="2">
    <source>
        <dbReference type="Proteomes" id="UP000326789"/>
    </source>
</evidence>
<dbReference type="RefSeq" id="WP_150873174.1">
    <property type="nucleotide sequence ID" value="NZ_VWSE01000010.1"/>
</dbReference>
<dbReference type="EMBL" id="VWSE01000010">
    <property type="protein sequence ID" value="KAB0285473.1"/>
    <property type="molecule type" value="Genomic_DNA"/>
</dbReference>